<dbReference type="Pfam" id="PF01875">
    <property type="entry name" value="Memo"/>
    <property type="match status" value="1"/>
</dbReference>
<sequence length="405" mass="45652">MMETPPIARHDLEFFPVQHQGQQLVLIRDHLGLVQEGKAVGLHLYHMMTLLDGTTTLRDLQVEFMSQKGGVLVGMDEINGLLANLDESFLLDSERFKNAKERIIADFTSQSIRLCSHCGKSYPENPSELRDRLDEILNSELSISEPDGKLAALVAPHIDLNVGYKGYSTAYQMLKHASPSRIILLGVGHQLQNTLFSLTDKDFETPLGITRSDRKAIGRLRKSGRDIIASDDFVHRSEHSIELQLIFLQHLMADKTFTIIPILCGSLQADLPEYSREAYQGQTGRFLDELRSILNDPEQETILIAGVDLSHTGPKFGHEMPGSSMQPRSEEHDRNLLTNLTRLDADNFWEESRRINDQFNVCGFSALACLLEILPQCQGELLHYEIWHEEPTRSAVSFASLVFTS</sequence>
<comment type="caution">
    <text evidence="2">The sequence shown here is derived from an EMBL/GenBank/DDBJ whole genome shotgun (WGS) entry which is preliminary data.</text>
</comment>
<proteinExistence type="inferred from homology"/>
<evidence type="ECO:0000256" key="1">
    <source>
        <dbReference type="ARBA" id="ARBA00006315"/>
    </source>
</evidence>
<comment type="similarity">
    <text evidence="1">Belongs to the MEMO1 family.</text>
</comment>
<name>A0A8J6N1A2_9DELT</name>
<evidence type="ECO:0000313" key="3">
    <source>
        <dbReference type="Proteomes" id="UP000650524"/>
    </source>
</evidence>
<dbReference type="PANTHER" id="PTHR11060:SF0">
    <property type="entry name" value="PROTEIN MEMO1"/>
    <property type="match status" value="1"/>
</dbReference>
<dbReference type="Gene3D" id="3.40.830.10">
    <property type="entry name" value="LigB-like"/>
    <property type="match status" value="1"/>
</dbReference>
<reference evidence="2 3" key="1">
    <citation type="submission" date="2020-08" db="EMBL/GenBank/DDBJ databases">
        <title>Bridging the membrane lipid divide: bacteria of the FCB group superphylum have the potential to synthesize archaeal ether lipids.</title>
        <authorList>
            <person name="Villanueva L."/>
            <person name="Von Meijenfeldt F.A.B."/>
            <person name="Westbye A.B."/>
            <person name="Yadav S."/>
            <person name="Hopmans E.C."/>
            <person name="Dutilh B.E."/>
            <person name="Sinninghe Damste J.S."/>
        </authorList>
    </citation>
    <scope>NUCLEOTIDE SEQUENCE [LARGE SCALE GENOMIC DNA]</scope>
    <source>
        <strain evidence="2">NIOZ-UU27</strain>
    </source>
</reference>
<dbReference type="AlphaFoldDB" id="A0A8J6N1A2"/>
<protein>
    <submittedName>
        <fullName evidence="2">AmmeMemoRadiSam system protein B</fullName>
    </submittedName>
</protein>
<accession>A0A8J6N1A2</accession>
<dbReference type="CDD" id="cd07361">
    <property type="entry name" value="MEMO_like"/>
    <property type="match status" value="1"/>
</dbReference>
<dbReference type="Proteomes" id="UP000650524">
    <property type="component" value="Unassembled WGS sequence"/>
</dbReference>
<gene>
    <name evidence="2" type="primary">amrB</name>
    <name evidence="2" type="ORF">H8E19_12325</name>
</gene>
<dbReference type="InterPro" id="IPR002737">
    <property type="entry name" value="MEMO1_fam"/>
</dbReference>
<dbReference type="EMBL" id="JACNJD010000262">
    <property type="protein sequence ID" value="MBC8178182.1"/>
    <property type="molecule type" value="Genomic_DNA"/>
</dbReference>
<organism evidence="2 3">
    <name type="scientific">Candidatus Desulfacyla euxinica</name>
    <dbReference type="NCBI Taxonomy" id="2841693"/>
    <lineage>
        <taxon>Bacteria</taxon>
        <taxon>Deltaproteobacteria</taxon>
        <taxon>Candidatus Desulfacyla</taxon>
    </lineage>
</organism>
<dbReference type="NCBIfam" id="TIGR04336">
    <property type="entry name" value="AmmeMemoSam_B"/>
    <property type="match status" value="1"/>
</dbReference>
<dbReference type="PANTHER" id="PTHR11060">
    <property type="entry name" value="PROTEIN MEMO1"/>
    <property type="match status" value="1"/>
</dbReference>
<evidence type="ECO:0000313" key="2">
    <source>
        <dbReference type="EMBL" id="MBC8178182.1"/>
    </source>
</evidence>